<evidence type="ECO:0000256" key="3">
    <source>
        <dbReference type="ARBA" id="ARBA00022516"/>
    </source>
</evidence>
<keyword evidence="14" id="KW-1185">Reference proteome</keyword>
<dbReference type="AlphaFoldDB" id="A0A1M2W7K3"/>
<reference evidence="13 14" key="1">
    <citation type="submission" date="2016-10" db="EMBL/GenBank/DDBJ databases">
        <title>Genome sequence of the basidiomycete white-rot fungus Trametes pubescens.</title>
        <authorList>
            <person name="Makela M.R."/>
            <person name="Granchi Z."/>
            <person name="Peng M."/>
            <person name="De Vries R.P."/>
            <person name="Grigoriev I."/>
            <person name="Riley R."/>
            <person name="Hilden K."/>
        </authorList>
    </citation>
    <scope>NUCLEOTIDE SEQUENCE [LARGE SCALE GENOMIC DNA]</scope>
    <source>
        <strain evidence="13 14">FBCC735</strain>
    </source>
</reference>
<dbReference type="GO" id="GO:0009922">
    <property type="term" value="F:fatty acid elongase activity"/>
    <property type="evidence" value="ECO:0007669"/>
    <property type="project" value="UniProtKB-EC"/>
</dbReference>
<evidence type="ECO:0000313" key="14">
    <source>
        <dbReference type="Proteomes" id="UP000184267"/>
    </source>
</evidence>
<dbReference type="GO" id="GO:0042761">
    <property type="term" value="P:very long-chain fatty acid biosynthetic process"/>
    <property type="evidence" value="ECO:0007669"/>
    <property type="project" value="TreeGrafter"/>
</dbReference>
<dbReference type="Pfam" id="PF01151">
    <property type="entry name" value="ELO"/>
    <property type="match status" value="2"/>
</dbReference>
<keyword evidence="6 12" id="KW-0276">Fatty acid metabolism</keyword>
<dbReference type="InterPro" id="IPR002076">
    <property type="entry name" value="ELO_fam"/>
</dbReference>
<evidence type="ECO:0000256" key="11">
    <source>
        <dbReference type="ARBA" id="ARBA00047375"/>
    </source>
</evidence>
<dbReference type="OMA" id="WLGTMFM"/>
<dbReference type="EC" id="2.3.1.-" evidence="12"/>
<dbReference type="GO" id="GO:0034626">
    <property type="term" value="P:fatty acid elongation, polyunsaturated fatty acid"/>
    <property type="evidence" value="ECO:0007669"/>
    <property type="project" value="TreeGrafter"/>
</dbReference>
<dbReference type="PANTHER" id="PTHR11157">
    <property type="entry name" value="FATTY ACID ACYL TRANSFERASE-RELATED"/>
    <property type="match status" value="1"/>
</dbReference>
<dbReference type="GO" id="GO:0034625">
    <property type="term" value="P:fatty acid elongation, monounsaturated fatty acid"/>
    <property type="evidence" value="ECO:0007669"/>
    <property type="project" value="TreeGrafter"/>
</dbReference>
<dbReference type="STRING" id="154538.A0A1M2W7K3"/>
<proteinExistence type="inferred from homology"/>
<comment type="similarity">
    <text evidence="2 12">Belongs to the ELO family.</text>
</comment>
<name>A0A1M2W7K3_TRAPU</name>
<comment type="catalytic activity">
    <reaction evidence="12">
        <text>an acyl-CoA + malonyl-CoA + H(+) = a 3-oxoacyl-CoA + CO2 + CoA</text>
        <dbReference type="Rhea" id="RHEA:50252"/>
        <dbReference type="ChEBI" id="CHEBI:15378"/>
        <dbReference type="ChEBI" id="CHEBI:16526"/>
        <dbReference type="ChEBI" id="CHEBI:57287"/>
        <dbReference type="ChEBI" id="CHEBI:57384"/>
        <dbReference type="ChEBI" id="CHEBI:58342"/>
        <dbReference type="ChEBI" id="CHEBI:90726"/>
    </reaction>
    <physiologicalReaction direction="left-to-right" evidence="12">
        <dbReference type="Rhea" id="RHEA:50253"/>
    </physiologicalReaction>
</comment>
<dbReference type="Proteomes" id="UP000184267">
    <property type="component" value="Unassembled WGS sequence"/>
</dbReference>
<dbReference type="OrthoDB" id="434092at2759"/>
<keyword evidence="10 12" id="KW-0275">Fatty acid biosynthesis</keyword>
<evidence type="ECO:0000256" key="1">
    <source>
        <dbReference type="ARBA" id="ARBA00004141"/>
    </source>
</evidence>
<keyword evidence="4 12" id="KW-0808">Transferase</keyword>
<evidence type="ECO:0000256" key="2">
    <source>
        <dbReference type="ARBA" id="ARBA00007263"/>
    </source>
</evidence>
<evidence type="ECO:0000256" key="5">
    <source>
        <dbReference type="ARBA" id="ARBA00022692"/>
    </source>
</evidence>
<dbReference type="GO" id="GO:0030148">
    <property type="term" value="P:sphingolipid biosynthetic process"/>
    <property type="evidence" value="ECO:0007669"/>
    <property type="project" value="TreeGrafter"/>
</dbReference>
<keyword evidence="9 12" id="KW-0472">Membrane</keyword>
<accession>A0A1M2W7K3</accession>
<dbReference type="EMBL" id="MNAD01000125">
    <property type="protein sequence ID" value="OJT15828.1"/>
    <property type="molecule type" value="Genomic_DNA"/>
</dbReference>
<dbReference type="PANTHER" id="PTHR11157:SF134">
    <property type="entry name" value="ELONGATION OF FATTY ACIDS PROTEIN 1-RELATED"/>
    <property type="match status" value="1"/>
</dbReference>
<keyword evidence="5 12" id="KW-0812">Transmembrane</keyword>
<keyword evidence="3 12" id="KW-0444">Lipid biosynthesis</keyword>
<feature type="transmembrane region" description="Helical" evidence="12">
    <location>
        <begin position="204"/>
        <end position="224"/>
    </location>
</feature>
<evidence type="ECO:0000256" key="10">
    <source>
        <dbReference type="ARBA" id="ARBA00023160"/>
    </source>
</evidence>
<comment type="caution">
    <text evidence="13">The sequence shown here is derived from an EMBL/GenBank/DDBJ whole genome shotgun (WGS) entry which is preliminary data.</text>
</comment>
<evidence type="ECO:0000256" key="7">
    <source>
        <dbReference type="ARBA" id="ARBA00022989"/>
    </source>
</evidence>
<organism evidence="13 14">
    <name type="scientific">Trametes pubescens</name>
    <name type="common">White-rot fungus</name>
    <dbReference type="NCBI Taxonomy" id="154538"/>
    <lineage>
        <taxon>Eukaryota</taxon>
        <taxon>Fungi</taxon>
        <taxon>Dikarya</taxon>
        <taxon>Basidiomycota</taxon>
        <taxon>Agaricomycotina</taxon>
        <taxon>Agaricomycetes</taxon>
        <taxon>Polyporales</taxon>
        <taxon>Polyporaceae</taxon>
        <taxon>Trametes</taxon>
    </lineage>
</organism>
<comment type="caution">
    <text evidence="12">Lacks conserved residue(s) required for the propagation of feature annotation.</text>
</comment>
<evidence type="ECO:0000256" key="12">
    <source>
        <dbReference type="RuleBase" id="RU361115"/>
    </source>
</evidence>
<gene>
    <name evidence="13" type="ORF">TRAPUB_3426</name>
</gene>
<sequence length="251" mass="28827">MAPLADFLLSRLHLASIKLPYELTHYVPGKTLMSTPQEVFPTLVAYLVIIFSIQAWMKNRPAYKLQFLFRVHNAFLSSGSLLLVLCMLEEVIPKYIEHGTFWALCHDEMWTSRLEFYYMINYYFKYIELIDTVFLALKKKPLDYYYYATAGGARIWWKKYLTSFQIGQFIIDLFVVYFATYSYYAANYFPNLPNLGSCAGTETAAVFGCVLLSSYLLLFIQFYIATYKKPAGKKAVANGKANGAANGLKTE</sequence>
<evidence type="ECO:0000256" key="4">
    <source>
        <dbReference type="ARBA" id="ARBA00022679"/>
    </source>
</evidence>
<feature type="transmembrane region" description="Helical" evidence="12">
    <location>
        <begin position="39"/>
        <end position="57"/>
    </location>
</feature>
<comment type="subcellular location">
    <subcellularLocation>
        <location evidence="1">Membrane</location>
        <topology evidence="1">Multi-pass membrane protein</topology>
    </subcellularLocation>
</comment>
<keyword evidence="8 12" id="KW-0443">Lipid metabolism</keyword>
<evidence type="ECO:0000256" key="9">
    <source>
        <dbReference type="ARBA" id="ARBA00023136"/>
    </source>
</evidence>
<keyword evidence="7 12" id="KW-1133">Transmembrane helix</keyword>
<protein>
    <recommendedName>
        <fullName evidence="12">Elongation of fatty acids protein</fullName>
        <ecNumber evidence="12">2.3.1.-</ecNumber>
    </recommendedName>
</protein>
<feature type="transmembrane region" description="Helical" evidence="12">
    <location>
        <begin position="164"/>
        <end position="184"/>
    </location>
</feature>
<comment type="catalytic activity">
    <reaction evidence="11">
        <text>a very-long-chain acyl-CoA + malonyl-CoA + H(+) = a very-long-chain 3-oxoacyl-CoA + CO2 + CoA</text>
        <dbReference type="Rhea" id="RHEA:32727"/>
        <dbReference type="ChEBI" id="CHEBI:15378"/>
        <dbReference type="ChEBI" id="CHEBI:16526"/>
        <dbReference type="ChEBI" id="CHEBI:57287"/>
        <dbReference type="ChEBI" id="CHEBI:57384"/>
        <dbReference type="ChEBI" id="CHEBI:90725"/>
        <dbReference type="ChEBI" id="CHEBI:90736"/>
        <dbReference type="EC" id="2.3.1.199"/>
    </reaction>
</comment>
<evidence type="ECO:0000256" key="6">
    <source>
        <dbReference type="ARBA" id="ARBA00022832"/>
    </source>
</evidence>
<dbReference type="GO" id="GO:0019367">
    <property type="term" value="P:fatty acid elongation, saturated fatty acid"/>
    <property type="evidence" value="ECO:0007669"/>
    <property type="project" value="TreeGrafter"/>
</dbReference>
<dbReference type="GO" id="GO:0005789">
    <property type="term" value="C:endoplasmic reticulum membrane"/>
    <property type="evidence" value="ECO:0007669"/>
    <property type="project" value="TreeGrafter"/>
</dbReference>
<evidence type="ECO:0000313" key="13">
    <source>
        <dbReference type="EMBL" id="OJT15828.1"/>
    </source>
</evidence>
<evidence type="ECO:0000256" key="8">
    <source>
        <dbReference type="ARBA" id="ARBA00023098"/>
    </source>
</evidence>